<dbReference type="AlphaFoldDB" id="A0A5C1QM23"/>
<gene>
    <name evidence="2" type="ORF">EXM22_14620</name>
</gene>
<evidence type="ECO:0000259" key="1">
    <source>
        <dbReference type="PROSITE" id="PS50994"/>
    </source>
</evidence>
<organism evidence="2 3">
    <name type="scientific">Oceanispirochaeta crateris</name>
    <dbReference type="NCBI Taxonomy" id="2518645"/>
    <lineage>
        <taxon>Bacteria</taxon>
        <taxon>Pseudomonadati</taxon>
        <taxon>Spirochaetota</taxon>
        <taxon>Spirochaetia</taxon>
        <taxon>Spirochaetales</taxon>
        <taxon>Spirochaetaceae</taxon>
        <taxon>Oceanispirochaeta</taxon>
    </lineage>
</organism>
<protein>
    <submittedName>
        <fullName evidence="2">IS3 family transposase</fullName>
    </submittedName>
</protein>
<dbReference type="Pfam" id="PF13276">
    <property type="entry name" value="HTH_21"/>
    <property type="match status" value="1"/>
</dbReference>
<dbReference type="OrthoDB" id="356380at2"/>
<dbReference type="NCBIfam" id="NF033516">
    <property type="entry name" value="transpos_IS3"/>
    <property type="match status" value="1"/>
</dbReference>
<dbReference type="InterPro" id="IPR012337">
    <property type="entry name" value="RNaseH-like_sf"/>
</dbReference>
<dbReference type="GO" id="GO:0015074">
    <property type="term" value="P:DNA integration"/>
    <property type="evidence" value="ECO:0007669"/>
    <property type="project" value="InterPro"/>
</dbReference>
<dbReference type="Pfam" id="PF00665">
    <property type="entry name" value="rve"/>
    <property type="match status" value="1"/>
</dbReference>
<dbReference type="InterPro" id="IPR048020">
    <property type="entry name" value="Transpos_IS3"/>
</dbReference>
<evidence type="ECO:0000313" key="2">
    <source>
        <dbReference type="EMBL" id="QEN09155.1"/>
    </source>
</evidence>
<dbReference type="Pfam" id="PF13333">
    <property type="entry name" value="rve_2"/>
    <property type="match status" value="1"/>
</dbReference>
<dbReference type="PANTHER" id="PTHR46889:SF4">
    <property type="entry name" value="TRANSPOSASE INSO FOR INSERTION SEQUENCE ELEMENT IS911B-RELATED"/>
    <property type="match status" value="1"/>
</dbReference>
<dbReference type="SUPFAM" id="SSF53098">
    <property type="entry name" value="Ribonuclease H-like"/>
    <property type="match status" value="1"/>
</dbReference>
<reference evidence="2 3" key="1">
    <citation type="submission" date="2019-02" db="EMBL/GenBank/DDBJ databases">
        <title>Complete Genome Sequence and Methylome Analysis of free living Spirochaetas.</title>
        <authorList>
            <person name="Fomenkov A."/>
            <person name="Dubinina G."/>
            <person name="Leshcheva N."/>
            <person name="Mikheeva N."/>
            <person name="Grabovich M."/>
            <person name="Vincze T."/>
            <person name="Roberts R.J."/>
        </authorList>
    </citation>
    <scope>NUCLEOTIDE SEQUENCE [LARGE SCALE GENOMIC DNA]</scope>
    <source>
        <strain evidence="2 3">K2</strain>
    </source>
</reference>
<dbReference type="EMBL" id="CP036150">
    <property type="protein sequence ID" value="QEN09155.1"/>
    <property type="molecule type" value="Genomic_DNA"/>
</dbReference>
<evidence type="ECO:0000313" key="3">
    <source>
        <dbReference type="Proteomes" id="UP000324209"/>
    </source>
</evidence>
<dbReference type="PANTHER" id="PTHR46889">
    <property type="entry name" value="TRANSPOSASE INSF FOR INSERTION SEQUENCE IS3B-RELATED"/>
    <property type="match status" value="1"/>
</dbReference>
<dbReference type="InterPro" id="IPR025948">
    <property type="entry name" value="HTH-like_dom"/>
</dbReference>
<dbReference type="Gene3D" id="3.30.420.10">
    <property type="entry name" value="Ribonuclease H-like superfamily/Ribonuclease H"/>
    <property type="match status" value="1"/>
</dbReference>
<feature type="domain" description="Integrase catalytic" evidence="1">
    <location>
        <begin position="135"/>
        <end position="299"/>
    </location>
</feature>
<proteinExistence type="predicted"/>
<dbReference type="Proteomes" id="UP000324209">
    <property type="component" value="Chromosome"/>
</dbReference>
<name>A0A5C1QM23_9SPIO</name>
<dbReference type="GO" id="GO:0003676">
    <property type="term" value="F:nucleic acid binding"/>
    <property type="evidence" value="ECO:0007669"/>
    <property type="project" value="InterPro"/>
</dbReference>
<dbReference type="PROSITE" id="PS50994">
    <property type="entry name" value="INTEGRASE"/>
    <property type="match status" value="1"/>
</dbReference>
<accession>A0A5C1QM23</accession>
<dbReference type="InterPro" id="IPR036397">
    <property type="entry name" value="RNaseH_sf"/>
</dbReference>
<dbReference type="InterPro" id="IPR050900">
    <property type="entry name" value="Transposase_IS3/IS150/IS904"/>
</dbReference>
<keyword evidence="3" id="KW-1185">Reference proteome</keyword>
<dbReference type="KEGG" id="ock:EXM22_14620"/>
<dbReference type="InterPro" id="IPR001584">
    <property type="entry name" value="Integrase_cat-core"/>
</dbReference>
<sequence length="302" mass="35673">MLKKSGCIFCERPKVKYAAILDHKGQYSIKTMCKALNVARSGYYQWFNSPESSYEYKKRVVKKRILDTYEEFKARYGSRRITEELKALGYSCSVNYVAKIMHDSDIKAHNGKGFKYPKRSLSMNNVSDNILWRNFSASTINEKWTSDITYIWVKDRWMYLAVVMDLYSRKIVGWALGSSMTYELIMEALSVAISRRGDTENTILHSDRGVQYRSQKYIDFAHRHGFQLSISRRGNCWDNAPMESFFSRLKVEMVYPNNFQRIDDLKSGIFEYIEIFYNRKRRHSLLNYKSPMEYEEQLKVVA</sequence>